<dbReference type="KEGG" id="dpp:DICPUDRAFT_152254"/>
<proteinExistence type="predicted"/>
<dbReference type="VEuPathDB" id="AmoebaDB:DICPUDRAFT_152254"/>
<protein>
    <submittedName>
        <fullName evidence="2">Uncharacterized protein</fullName>
    </submittedName>
</protein>
<dbReference type="EMBL" id="GL871060">
    <property type="protein sequence ID" value="EGC35429.1"/>
    <property type="molecule type" value="Genomic_DNA"/>
</dbReference>
<dbReference type="GeneID" id="10501459"/>
<evidence type="ECO:0000256" key="1">
    <source>
        <dbReference type="SAM" id="MobiDB-lite"/>
    </source>
</evidence>
<dbReference type="InParanoid" id="F0ZKV9"/>
<name>F0ZKV9_DICPU</name>
<organism evidence="2 3">
    <name type="scientific">Dictyostelium purpureum</name>
    <name type="common">Slime mold</name>
    <dbReference type="NCBI Taxonomy" id="5786"/>
    <lineage>
        <taxon>Eukaryota</taxon>
        <taxon>Amoebozoa</taxon>
        <taxon>Evosea</taxon>
        <taxon>Eumycetozoa</taxon>
        <taxon>Dictyostelia</taxon>
        <taxon>Dictyosteliales</taxon>
        <taxon>Dictyosteliaceae</taxon>
        <taxon>Dictyostelium</taxon>
    </lineage>
</organism>
<dbReference type="AlphaFoldDB" id="F0ZKV9"/>
<sequence>MNTLSTPTIRHVSSNKSGSKNSMLYMGPVPAKSTAKPKDPPPPTRRSTYFTA</sequence>
<evidence type="ECO:0000313" key="3">
    <source>
        <dbReference type="Proteomes" id="UP000001064"/>
    </source>
</evidence>
<feature type="compositionally biased region" description="Polar residues" evidence="1">
    <location>
        <begin position="1"/>
        <end position="22"/>
    </location>
</feature>
<dbReference type="RefSeq" id="XP_003288042.1">
    <property type="nucleotide sequence ID" value="XM_003287994.1"/>
</dbReference>
<evidence type="ECO:0000313" key="2">
    <source>
        <dbReference type="EMBL" id="EGC35429.1"/>
    </source>
</evidence>
<feature type="region of interest" description="Disordered" evidence="1">
    <location>
        <begin position="1"/>
        <end position="52"/>
    </location>
</feature>
<dbReference type="Proteomes" id="UP000001064">
    <property type="component" value="Unassembled WGS sequence"/>
</dbReference>
<reference evidence="3" key="1">
    <citation type="journal article" date="2011" name="Genome Biol.">
        <title>Comparative genomics of the social amoebae Dictyostelium discoideum and Dictyostelium purpureum.</title>
        <authorList>
            <consortium name="US DOE Joint Genome Institute (JGI-PGF)"/>
            <person name="Sucgang R."/>
            <person name="Kuo A."/>
            <person name="Tian X."/>
            <person name="Salerno W."/>
            <person name="Parikh A."/>
            <person name="Feasley C.L."/>
            <person name="Dalin E."/>
            <person name="Tu H."/>
            <person name="Huang E."/>
            <person name="Barry K."/>
            <person name="Lindquist E."/>
            <person name="Shapiro H."/>
            <person name="Bruce D."/>
            <person name="Schmutz J."/>
            <person name="Salamov A."/>
            <person name="Fey P."/>
            <person name="Gaudet P."/>
            <person name="Anjard C."/>
            <person name="Babu M.M."/>
            <person name="Basu S."/>
            <person name="Bushmanova Y."/>
            <person name="van der Wel H."/>
            <person name="Katoh-Kurasawa M."/>
            <person name="Dinh C."/>
            <person name="Coutinho P.M."/>
            <person name="Saito T."/>
            <person name="Elias M."/>
            <person name="Schaap P."/>
            <person name="Kay R.R."/>
            <person name="Henrissat B."/>
            <person name="Eichinger L."/>
            <person name="Rivero F."/>
            <person name="Putnam N.H."/>
            <person name="West C.M."/>
            <person name="Loomis W.F."/>
            <person name="Chisholm R.L."/>
            <person name="Shaulsky G."/>
            <person name="Strassmann J.E."/>
            <person name="Queller D.C."/>
            <person name="Kuspa A."/>
            <person name="Grigoriev I.V."/>
        </authorList>
    </citation>
    <scope>NUCLEOTIDE SEQUENCE [LARGE SCALE GENOMIC DNA]</scope>
    <source>
        <strain evidence="3">QSDP1</strain>
    </source>
</reference>
<accession>F0ZKV9</accession>
<keyword evidence="3" id="KW-1185">Reference proteome</keyword>
<gene>
    <name evidence="2" type="ORF">DICPUDRAFT_152254</name>
</gene>